<accession>A0A0D0AN11</accession>
<organism evidence="2 3">
    <name type="scientific">Suillus luteus UH-Slu-Lm8-n1</name>
    <dbReference type="NCBI Taxonomy" id="930992"/>
    <lineage>
        <taxon>Eukaryota</taxon>
        <taxon>Fungi</taxon>
        <taxon>Dikarya</taxon>
        <taxon>Basidiomycota</taxon>
        <taxon>Agaricomycotina</taxon>
        <taxon>Agaricomycetes</taxon>
        <taxon>Agaricomycetidae</taxon>
        <taxon>Boletales</taxon>
        <taxon>Suillineae</taxon>
        <taxon>Suillaceae</taxon>
        <taxon>Suillus</taxon>
    </lineage>
</organism>
<reference evidence="3" key="2">
    <citation type="submission" date="2015-01" db="EMBL/GenBank/DDBJ databases">
        <title>Evolutionary Origins and Diversification of the Mycorrhizal Mutualists.</title>
        <authorList>
            <consortium name="DOE Joint Genome Institute"/>
            <consortium name="Mycorrhizal Genomics Consortium"/>
            <person name="Kohler A."/>
            <person name="Kuo A."/>
            <person name="Nagy L.G."/>
            <person name="Floudas D."/>
            <person name="Copeland A."/>
            <person name="Barry K.W."/>
            <person name="Cichocki N."/>
            <person name="Veneault-Fourrey C."/>
            <person name="LaButti K."/>
            <person name="Lindquist E.A."/>
            <person name="Lipzen A."/>
            <person name="Lundell T."/>
            <person name="Morin E."/>
            <person name="Murat C."/>
            <person name="Riley R."/>
            <person name="Ohm R."/>
            <person name="Sun H."/>
            <person name="Tunlid A."/>
            <person name="Henrissat B."/>
            <person name="Grigoriev I.V."/>
            <person name="Hibbett D.S."/>
            <person name="Martin F."/>
        </authorList>
    </citation>
    <scope>NUCLEOTIDE SEQUENCE [LARGE SCALE GENOMIC DNA]</scope>
    <source>
        <strain evidence="3">UH-Slu-Lm8-n1</strain>
    </source>
</reference>
<evidence type="ECO:0000313" key="2">
    <source>
        <dbReference type="EMBL" id="KIK43231.1"/>
    </source>
</evidence>
<gene>
    <name evidence="2" type="ORF">CY34DRAFT_11890</name>
</gene>
<evidence type="ECO:0000256" key="1">
    <source>
        <dbReference type="SAM" id="MobiDB-lite"/>
    </source>
</evidence>
<dbReference type="EMBL" id="KN835218">
    <property type="protein sequence ID" value="KIK43231.1"/>
    <property type="molecule type" value="Genomic_DNA"/>
</dbReference>
<keyword evidence="3" id="KW-1185">Reference proteome</keyword>
<sequence length="862" mass="93834">MAPPARPTLPDKGGCPTTGCMRFSSQSPLTSPQEHCITRTMTGDVCGQAWMTNHRAIQLHPPPSTQHPIMISLQTPQAIMPWQRTAQPVEPNQTANDRRRNHYEAQRPRAGATGSIFGGTGTRKAASRSTRPRQSYGSASTLPSGTSAAFNVVLLPFSILTRDNYDPFVGKCNIYPSKLASLMTQLSCFGLSLVVPVTTVNADEPVWHQITTQISSHLQSRQLVLKTPPTDLIFGNASNDISQTGLQFLVPADVPGQLLTIHYLRSVASKLENPIDANPLLLLCPTIRNISGNLPLQLALPHSRHYCLARRAMDRIGTSDLRELSEEPKCLPLCPQPWQPALFPLPSPLSTLAGLLATPPTTLAPMLVDVPMVAPGPVVTPPTPPISTNFSAFDQIETPILPDGRSLPAGAASGGQHLPSSIVGISVRGPDTEITAQGLISWTRAQMAGKIPRLPQDVAISNFNHQNIFSRDLLFNVGAGVGHGVMRTVFEHALTDMCEDAKLCRRHNDRTGYVDLNTNGIVCTPNRQADNEAFGFLAAVHLFLTGHGPHPLSPAVIIFCIAGYDGLFDLELISLLLPDYVGVLRKWPLAVPAATELFVGSDITTLGIEHLDSSPSELLDAVAKRSLTEAFYSVILFGDTGTTSSSVMTNFRHRFNIRVSATRGLCDTLRHRYRLIIPACYWRMVQTPACVISKITFASASSNIERDYTTPTPQDSLGVTYLHGVGHPDHPDLHAFMTASERNQDKNDPTLRSRLVMRFCKGSQLMPHGSDWEIKVSFIGDLPNTKAHFIPEGAPPGWKPEPLPMYAHTCTGEIDVAPNGTLVEYITDTLPPNDNGSLVTQFDIWLHSNLMRSCGGEDFTAL</sequence>
<dbReference type="OrthoDB" id="2654880at2759"/>
<dbReference type="Proteomes" id="UP000054485">
    <property type="component" value="Unassembled WGS sequence"/>
</dbReference>
<reference evidence="2 3" key="1">
    <citation type="submission" date="2014-04" db="EMBL/GenBank/DDBJ databases">
        <authorList>
            <consortium name="DOE Joint Genome Institute"/>
            <person name="Kuo A."/>
            <person name="Ruytinx J."/>
            <person name="Rineau F."/>
            <person name="Colpaert J."/>
            <person name="Kohler A."/>
            <person name="Nagy L.G."/>
            <person name="Floudas D."/>
            <person name="Copeland A."/>
            <person name="Barry K.W."/>
            <person name="Cichocki N."/>
            <person name="Veneault-Fourrey C."/>
            <person name="LaButti K."/>
            <person name="Lindquist E.A."/>
            <person name="Lipzen A."/>
            <person name="Lundell T."/>
            <person name="Morin E."/>
            <person name="Murat C."/>
            <person name="Sun H."/>
            <person name="Tunlid A."/>
            <person name="Henrissat B."/>
            <person name="Grigoriev I.V."/>
            <person name="Hibbett D.S."/>
            <person name="Martin F."/>
            <person name="Nordberg H.P."/>
            <person name="Cantor M.N."/>
            <person name="Hua S.X."/>
        </authorList>
    </citation>
    <scope>NUCLEOTIDE SEQUENCE [LARGE SCALE GENOMIC DNA]</scope>
    <source>
        <strain evidence="2 3">UH-Slu-Lm8-n1</strain>
    </source>
</reference>
<dbReference type="InParanoid" id="A0A0D0AN11"/>
<dbReference type="HOGENOM" id="CLU_332081_0_0_1"/>
<proteinExistence type="predicted"/>
<protein>
    <submittedName>
        <fullName evidence="2">Uncharacterized protein</fullName>
    </submittedName>
</protein>
<evidence type="ECO:0000313" key="3">
    <source>
        <dbReference type="Proteomes" id="UP000054485"/>
    </source>
</evidence>
<dbReference type="AlphaFoldDB" id="A0A0D0AN11"/>
<feature type="compositionally biased region" description="Polar residues" evidence="1">
    <location>
        <begin position="127"/>
        <end position="142"/>
    </location>
</feature>
<name>A0A0D0AN11_9AGAM</name>
<feature type="region of interest" description="Disordered" evidence="1">
    <location>
        <begin position="104"/>
        <end position="142"/>
    </location>
</feature>